<dbReference type="Proteomes" id="UP000253908">
    <property type="component" value="Chromosome"/>
</dbReference>
<dbReference type="GO" id="GO:0016020">
    <property type="term" value="C:membrane"/>
    <property type="evidence" value="ECO:0007669"/>
    <property type="project" value="UniProtKB-SubCell"/>
</dbReference>
<dbReference type="EMBL" id="CP024848">
    <property type="protein sequence ID" value="AXI08828.1"/>
    <property type="molecule type" value="Genomic_DNA"/>
</dbReference>
<evidence type="ECO:0000259" key="6">
    <source>
        <dbReference type="Pfam" id="PF13906"/>
    </source>
</evidence>
<keyword evidence="4 5" id="KW-0472">Membrane</keyword>
<keyword evidence="8" id="KW-1185">Reference proteome</keyword>
<dbReference type="PANTHER" id="PTHR42770">
    <property type="entry name" value="AMINO ACID TRANSPORTER-RELATED"/>
    <property type="match status" value="1"/>
</dbReference>
<feature type="transmembrane region" description="Helical" evidence="5">
    <location>
        <begin position="99"/>
        <end position="118"/>
    </location>
</feature>
<evidence type="ECO:0000256" key="5">
    <source>
        <dbReference type="SAM" id="Phobius"/>
    </source>
</evidence>
<protein>
    <recommendedName>
        <fullName evidence="6">Cationic amino acid transporter C-terminal domain-containing protein</fullName>
    </recommendedName>
</protein>
<name>A0A345PFP8_9BACI</name>
<dbReference type="Pfam" id="PF13906">
    <property type="entry name" value="AA_permease_C"/>
    <property type="match status" value="1"/>
</dbReference>
<dbReference type="Gene3D" id="1.20.1740.10">
    <property type="entry name" value="Amino acid/polyamine transporter I"/>
    <property type="match status" value="1"/>
</dbReference>
<dbReference type="InterPro" id="IPR029485">
    <property type="entry name" value="CAT_C"/>
</dbReference>
<comment type="subcellular location">
    <subcellularLocation>
        <location evidence="1">Membrane</location>
        <topology evidence="1">Multi-pass membrane protein</topology>
    </subcellularLocation>
</comment>
<dbReference type="InterPro" id="IPR050367">
    <property type="entry name" value="APC_superfamily"/>
</dbReference>
<proteinExistence type="predicted"/>
<evidence type="ECO:0000256" key="4">
    <source>
        <dbReference type="ARBA" id="ARBA00023136"/>
    </source>
</evidence>
<reference evidence="8" key="1">
    <citation type="submission" date="2017-11" db="EMBL/GenBank/DDBJ databases">
        <authorList>
            <person name="Zhu W."/>
        </authorList>
    </citation>
    <scope>NUCLEOTIDE SEQUENCE [LARGE SCALE GENOMIC DNA]</scope>
    <source>
        <strain evidence="8">160</strain>
    </source>
</reference>
<evidence type="ECO:0000256" key="3">
    <source>
        <dbReference type="ARBA" id="ARBA00022989"/>
    </source>
</evidence>
<evidence type="ECO:0000256" key="2">
    <source>
        <dbReference type="ARBA" id="ARBA00022692"/>
    </source>
</evidence>
<evidence type="ECO:0000313" key="8">
    <source>
        <dbReference type="Proteomes" id="UP000253908"/>
    </source>
</evidence>
<accession>A0A345PFP8</accession>
<sequence length="127" mass="13495">MLHPGSCCSNKGGVPTLPVVVVVGTGILLSGFSSIGELAELANIGGLTAFALTILSVIVLRFTKPDEPRVFKVPALWLVGTIGIGGSLALIFSLPLFTIARFLIWLIIGFAIYLFYGYKNAKIDNNN</sequence>
<feature type="transmembrane region" description="Helical" evidence="5">
    <location>
        <begin position="75"/>
        <end position="93"/>
    </location>
</feature>
<dbReference type="KEGG" id="ocn:CUC15_07830"/>
<dbReference type="AlphaFoldDB" id="A0A345PFP8"/>
<feature type="transmembrane region" description="Helical" evidence="5">
    <location>
        <begin position="41"/>
        <end position="63"/>
    </location>
</feature>
<keyword evidence="2 5" id="KW-0812">Transmembrane</keyword>
<evidence type="ECO:0000256" key="1">
    <source>
        <dbReference type="ARBA" id="ARBA00004141"/>
    </source>
</evidence>
<feature type="transmembrane region" description="Helical" evidence="5">
    <location>
        <begin position="12"/>
        <end position="35"/>
    </location>
</feature>
<gene>
    <name evidence="7" type="ORF">CUC15_07830</name>
</gene>
<dbReference type="OrthoDB" id="9762947at2"/>
<keyword evidence="3 5" id="KW-1133">Transmembrane helix</keyword>
<organism evidence="7 8">
    <name type="scientific">Oceanobacillus zhaokaii</name>
    <dbReference type="NCBI Taxonomy" id="2052660"/>
    <lineage>
        <taxon>Bacteria</taxon>
        <taxon>Bacillati</taxon>
        <taxon>Bacillota</taxon>
        <taxon>Bacilli</taxon>
        <taxon>Bacillales</taxon>
        <taxon>Bacillaceae</taxon>
        <taxon>Oceanobacillus</taxon>
    </lineage>
</organism>
<evidence type="ECO:0000313" key="7">
    <source>
        <dbReference type="EMBL" id="AXI08828.1"/>
    </source>
</evidence>
<dbReference type="PANTHER" id="PTHR42770:SF7">
    <property type="entry name" value="MEMBRANE PROTEIN"/>
    <property type="match status" value="1"/>
</dbReference>
<feature type="domain" description="Cationic amino acid transporter C-terminal" evidence="6">
    <location>
        <begin position="71"/>
        <end position="120"/>
    </location>
</feature>